<proteinExistence type="inferred from homology"/>
<keyword evidence="4" id="KW-0472">Membrane</keyword>
<evidence type="ECO:0000313" key="7">
    <source>
        <dbReference type="EMBL" id="MFC3099792.1"/>
    </source>
</evidence>
<keyword evidence="2" id="KW-0175">Coiled coil</keyword>
<accession>A0ABV7EDF9</accession>
<dbReference type="Gene3D" id="1.10.287.470">
    <property type="entry name" value="Helix hairpin bin"/>
    <property type="match status" value="1"/>
</dbReference>
<feature type="domain" description="Multidrug resistance protein MdtA-like C-terminal permuted SH3" evidence="5">
    <location>
        <begin position="329"/>
        <end position="379"/>
    </location>
</feature>
<dbReference type="SUPFAM" id="SSF111369">
    <property type="entry name" value="HlyD-like secretion proteins"/>
    <property type="match status" value="1"/>
</dbReference>
<name>A0ABV7EDF9_9SPHN</name>
<feature type="region of interest" description="Disordered" evidence="3">
    <location>
        <begin position="1"/>
        <end position="26"/>
    </location>
</feature>
<organism evidence="7 8">
    <name type="scientific">Alteraurantiacibacter lauratis</name>
    <dbReference type="NCBI Taxonomy" id="2054627"/>
    <lineage>
        <taxon>Bacteria</taxon>
        <taxon>Pseudomonadati</taxon>
        <taxon>Pseudomonadota</taxon>
        <taxon>Alphaproteobacteria</taxon>
        <taxon>Sphingomonadales</taxon>
        <taxon>Erythrobacteraceae</taxon>
        <taxon>Alteraurantiacibacter</taxon>
    </lineage>
</organism>
<dbReference type="InterPro" id="IPR058627">
    <property type="entry name" value="MdtA-like_C"/>
</dbReference>
<protein>
    <submittedName>
        <fullName evidence="7">Efflux RND transporter periplasmic adaptor subunit</fullName>
    </submittedName>
</protein>
<dbReference type="Gene3D" id="2.40.50.100">
    <property type="match status" value="1"/>
</dbReference>
<feature type="domain" description="CzcB-like barrel-sandwich hybrid" evidence="6">
    <location>
        <begin position="109"/>
        <end position="237"/>
    </location>
</feature>
<feature type="coiled-coil region" evidence="2">
    <location>
        <begin position="148"/>
        <end position="199"/>
    </location>
</feature>
<keyword evidence="4" id="KW-0812">Transmembrane</keyword>
<dbReference type="PANTHER" id="PTHR30469">
    <property type="entry name" value="MULTIDRUG RESISTANCE PROTEIN MDTA"/>
    <property type="match status" value="1"/>
</dbReference>
<sequence>MNYETRMDLSEISQDSGQAAGTPDNQDALRARKKRNLIIALAVLGIAAILAFFLMNRSDEPAPFTGQADGIIPAVTVISPGKGTYAGMINATGTLAARREMPVGVVGEGGRVVSVPVEAGQWVNAGQVLAVIDRSVQTQQTASAAAQIEVARADANLAQANLDRALQLVDRGFISQADVDRLTATRDAAIARLRVAEAQLAERQARNAQLNIVAPAAGLLLTRNVEPGQVVGAGSGVLFSIARGGEMELLAQIGEAELDRIPLGATGRVTPVGSDQTFTCQIWQKAPVINEQTRQGTARCAMAYNASLRPGGFASIQIDSGAVVAPRLPESAVLSDDNGSYVLIVNAENKVERRNVQLGMISDDGIVIAGGLTGQERIVARAGGFLNVGETVRPVVEGAAPAGAAPAAAQ</sequence>
<evidence type="ECO:0000313" key="8">
    <source>
        <dbReference type="Proteomes" id="UP001595378"/>
    </source>
</evidence>
<dbReference type="InterPro" id="IPR058647">
    <property type="entry name" value="BSH_CzcB-like"/>
</dbReference>
<dbReference type="PANTHER" id="PTHR30469:SF15">
    <property type="entry name" value="HLYD FAMILY OF SECRETION PROTEINS"/>
    <property type="match status" value="1"/>
</dbReference>
<dbReference type="NCBIfam" id="TIGR01730">
    <property type="entry name" value="RND_mfp"/>
    <property type="match status" value="1"/>
</dbReference>
<dbReference type="Pfam" id="PF25967">
    <property type="entry name" value="RND-MFP_C"/>
    <property type="match status" value="1"/>
</dbReference>
<dbReference type="RefSeq" id="WP_336920391.1">
    <property type="nucleotide sequence ID" value="NZ_JBANRN010000016.1"/>
</dbReference>
<dbReference type="EMBL" id="JBHRSU010000002">
    <property type="protein sequence ID" value="MFC3099792.1"/>
    <property type="molecule type" value="Genomic_DNA"/>
</dbReference>
<gene>
    <name evidence="7" type="ORF">ACFODK_02690</name>
</gene>
<dbReference type="Gene3D" id="2.40.420.20">
    <property type="match status" value="1"/>
</dbReference>
<evidence type="ECO:0000259" key="5">
    <source>
        <dbReference type="Pfam" id="PF25967"/>
    </source>
</evidence>
<dbReference type="Proteomes" id="UP001595378">
    <property type="component" value="Unassembled WGS sequence"/>
</dbReference>
<keyword evidence="4" id="KW-1133">Transmembrane helix</keyword>
<evidence type="ECO:0000256" key="3">
    <source>
        <dbReference type="SAM" id="MobiDB-lite"/>
    </source>
</evidence>
<evidence type="ECO:0000256" key="4">
    <source>
        <dbReference type="SAM" id="Phobius"/>
    </source>
</evidence>
<keyword evidence="8" id="KW-1185">Reference proteome</keyword>
<feature type="transmembrane region" description="Helical" evidence="4">
    <location>
        <begin position="37"/>
        <end position="55"/>
    </location>
</feature>
<feature type="compositionally biased region" description="Polar residues" evidence="3">
    <location>
        <begin position="11"/>
        <end position="25"/>
    </location>
</feature>
<dbReference type="Pfam" id="PF25973">
    <property type="entry name" value="BSH_CzcB"/>
    <property type="match status" value="1"/>
</dbReference>
<dbReference type="Gene3D" id="2.40.30.170">
    <property type="match status" value="1"/>
</dbReference>
<evidence type="ECO:0000256" key="1">
    <source>
        <dbReference type="ARBA" id="ARBA00009477"/>
    </source>
</evidence>
<reference evidence="8" key="1">
    <citation type="journal article" date="2019" name="Int. J. Syst. Evol. Microbiol.">
        <title>The Global Catalogue of Microorganisms (GCM) 10K type strain sequencing project: providing services to taxonomists for standard genome sequencing and annotation.</title>
        <authorList>
            <consortium name="The Broad Institute Genomics Platform"/>
            <consortium name="The Broad Institute Genome Sequencing Center for Infectious Disease"/>
            <person name="Wu L."/>
            <person name="Ma J."/>
        </authorList>
    </citation>
    <scope>NUCLEOTIDE SEQUENCE [LARGE SCALE GENOMIC DNA]</scope>
    <source>
        <strain evidence="8">KCTC 52606</strain>
    </source>
</reference>
<comment type="similarity">
    <text evidence="1">Belongs to the membrane fusion protein (MFP) (TC 8.A.1) family.</text>
</comment>
<dbReference type="InterPro" id="IPR006143">
    <property type="entry name" value="RND_pump_MFP"/>
</dbReference>
<evidence type="ECO:0000256" key="2">
    <source>
        <dbReference type="SAM" id="Coils"/>
    </source>
</evidence>
<evidence type="ECO:0000259" key="6">
    <source>
        <dbReference type="Pfam" id="PF25973"/>
    </source>
</evidence>
<comment type="caution">
    <text evidence="7">The sequence shown here is derived from an EMBL/GenBank/DDBJ whole genome shotgun (WGS) entry which is preliminary data.</text>
</comment>